<dbReference type="SUPFAM" id="SSF47661">
    <property type="entry name" value="t-snare proteins"/>
    <property type="match status" value="1"/>
</dbReference>
<evidence type="ECO:0000256" key="9">
    <source>
        <dbReference type="SAM" id="Phobius"/>
    </source>
</evidence>
<evidence type="ECO:0000313" key="11">
    <source>
        <dbReference type="EMBL" id="KAF2139661.1"/>
    </source>
</evidence>
<dbReference type="AlphaFoldDB" id="A0A6A6BAX4"/>
<dbReference type="GO" id="GO:0012507">
    <property type="term" value="C:ER to Golgi transport vesicle membrane"/>
    <property type="evidence" value="ECO:0007669"/>
    <property type="project" value="TreeGrafter"/>
</dbReference>
<keyword evidence="3" id="KW-0813">Transport</keyword>
<evidence type="ECO:0000256" key="7">
    <source>
        <dbReference type="ARBA" id="ARBA00023054"/>
    </source>
</evidence>
<gene>
    <name evidence="11" type="ORF">K452DRAFT_231898</name>
</gene>
<dbReference type="GO" id="GO:0000149">
    <property type="term" value="F:SNARE binding"/>
    <property type="evidence" value="ECO:0007669"/>
    <property type="project" value="TreeGrafter"/>
</dbReference>
<dbReference type="EMBL" id="ML995492">
    <property type="protein sequence ID" value="KAF2139661.1"/>
    <property type="molecule type" value="Genomic_DNA"/>
</dbReference>
<evidence type="ECO:0000256" key="8">
    <source>
        <dbReference type="ARBA" id="ARBA00023136"/>
    </source>
</evidence>
<dbReference type="GO" id="GO:0006891">
    <property type="term" value="P:intra-Golgi vesicle-mediated transport"/>
    <property type="evidence" value="ECO:0007669"/>
    <property type="project" value="TreeGrafter"/>
</dbReference>
<feature type="transmembrane region" description="Helical" evidence="9">
    <location>
        <begin position="204"/>
        <end position="223"/>
    </location>
</feature>
<keyword evidence="8 9" id="KW-0472">Membrane</keyword>
<dbReference type="GO" id="GO:0005789">
    <property type="term" value="C:endoplasmic reticulum membrane"/>
    <property type="evidence" value="ECO:0007669"/>
    <property type="project" value="TreeGrafter"/>
</dbReference>
<evidence type="ECO:0000256" key="5">
    <source>
        <dbReference type="ARBA" id="ARBA00022927"/>
    </source>
</evidence>
<protein>
    <recommendedName>
        <fullName evidence="10">t-SNARE coiled-coil homology domain-containing protein</fullName>
    </recommendedName>
</protein>
<dbReference type="Pfam" id="PF12352">
    <property type="entry name" value="V-SNARE_C"/>
    <property type="match status" value="1"/>
</dbReference>
<dbReference type="InterPro" id="IPR007705">
    <property type="entry name" value="Vesicle_trsprt_v-SNARE_N"/>
</dbReference>
<dbReference type="Proteomes" id="UP000799438">
    <property type="component" value="Unassembled WGS sequence"/>
</dbReference>
<dbReference type="Pfam" id="PF05008">
    <property type="entry name" value="V-SNARE"/>
    <property type="match status" value="1"/>
</dbReference>
<accession>A0A6A6BAX4</accession>
<evidence type="ECO:0000256" key="4">
    <source>
        <dbReference type="ARBA" id="ARBA00022692"/>
    </source>
</evidence>
<evidence type="ECO:0000256" key="3">
    <source>
        <dbReference type="ARBA" id="ARBA00022448"/>
    </source>
</evidence>
<dbReference type="InterPro" id="IPR010989">
    <property type="entry name" value="SNARE"/>
</dbReference>
<sequence length="226" mass="25534">MADILDSEAGSERFASYEAELKLVQADLTQKLDQIPELSGEPRKAAISQAERALEEARELIDQMRIEKPNIPGPAKNKINQRFRNVQHDIDELGRKLTAQSTDRRALFGKRYRDDPATADDQQEQRQQLLSGTGRLERSSGRLRESQRIALETEDIGRSTLGDLATQREQIVNTQQNLHASEGYTDRSIKTLRGMARRMATNRIITIAIITVLVLLIVAVIVSKFR</sequence>
<name>A0A6A6BAX4_9PEZI</name>
<keyword evidence="5" id="KW-0653">Protein transport</keyword>
<dbReference type="GO" id="GO:0016236">
    <property type="term" value="P:macroautophagy"/>
    <property type="evidence" value="ECO:0007669"/>
    <property type="project" value="TreeGrafter"/>
</dbReference>
<dbReference type="InterPro" id="IPR038407">
    <property type="entry name" value="v-SNARE_N_sf"/>
</dbReference>
<dbReference type="GO" id="GO:0005484">
    <property type="term" value="F:SNAP receptor activity"/>
    <property type="evidence" value="ECO:0007669"/>
    <property type="project" value="TreeGrafter"/>
</dbReference>
<dbReference type="Gene3D" id="1.20.5.110">
    <property type="match status" value="1"/>
</dbReference>
<comment type="subcellular location">
    <subcellularLocation>
        <location evidence="1">Membrane</location>
        <topology evidence="1">Single-pass type IV membrane protein</topology>
    </subcellularLocation>
</comment>
<dbReference type="OrthoDB" id="430637at2759"/>
<dbReference type="FunFam" id="1.20.5.110:FF:000002">
    <property type="entry name" value="Vesicle transport through interaction with t-SNAREsB"/>
    <property type="match status" value="1"/>
</dbReference>
<dbReference type="GO" id="GO:0048280">
    <property type="term" value="P:vesicle fusion with Golgi apparatus"/>
    <property type="evidence" value="ECO:0007669"/>
    <property type="project" value="TreeGrafter"/>
</dbReference>
<dbReference type="SUPFAM" id="SSF58038">
    <property type="entry name" value="SNARE fusion complex"/>
    <property type="match status" value="1"/>
</dbReference>
<feature type="domain" description="T-SNARE coiled-coil homology" evidence="10">
    <location>
        <begin position="128"/>
        <end position="195"/>
    </location>
</feature>
<evidence type="ECO:0000313" key="12">
    <source>
        <dbReference type="Proteomes" id="UP000799438"/>
    </source>
</evidence>
<dbReference type="InterPro" id="IPR000727">
    <property type="entry name" value="T_SNARE_dom"/>
</dbReference>
<dbReference type="SMART" id="SM00397">
    <property type="entry name" value="t_SNARE"/>
    <property type="match status" value="1"/>
</dbReference>
<evidence type="ECO:0000256" key="6">
    <source>
        <dbReference type="ARBA" id="ARBA00022989"/>
    </source>
</evidence>
<dbReference type="CDD" id="cd15862">
    <property type="entry name" value="SNARE_Vti1"/>
    <property type="match status" value="1"/>
</dbReference>
<dbReference type="GO" id="GO:0005829">
    <property type="term" value="C:cytosol"/>
    <property type="evidence" value="ECO:0007669"/>
    <property type="project" value="GOC"/>
</dbReference>
<keyword evidence="6 9" id="KW-1133">Transmembrane helix</keyword>
<dbReference type="GO" id="GO:0031902">
    <property type="term" value="C:late endosome membrane"/>
    <property type="evidence" value="ECO:0007669"/>
    <property type="project" value="TreeGrafter"/>
</dbReference>
<dbReference type="PANTHER" id="PTHR21230:SF26">
    <property type="entry name" value="VESICLE TRANSPORT THROUGH INTERACTION WITH T-SNARES HOMOLOG 1A"/>
    <property type="match status" value="1"/>
</dbReference>
<evidence type="ECO:0000256" key="1">
    <source>
        <dbReference type="ARBA" id="ARBA00004211"/>
    </source>
</evidence>
<evidence type="ECO:0000259" key="10">
    <source>
        <dbReference type="SMART" id="SM00397"/>
    </source>
</evidence>
<keyword evidence="4 9" id="KW-0812">Transmembrane</keyword>
<proteinExistence type="inferred from homology"/>
<evidence type="ECO:0000256" key="2">
    <source>
        <dbReference type="ARBA" id="ARBA00006108"/>
    </source>
</evidence>
<dbReference type="GO" id="GO:0005794">
    <property type="term" value="C:Golgi apparatus"/>
    <property type="evidence" value="ECO:0007669"/>
    <property type="project" value="TreeGrafter"/>
</dbReference>
<organism evidence="11 12">
    <name type="scientific">Aplosporella prunicola CBS 121167</name>
    <dbReference type="NCBI Taxonomy" id="1176127"/>
    <lineage>
        <taxon>Eukaryota</taxon>
        <taxon>Fungi</taxon>
        <taxon>Dikarya</taxon>
        <taxon>Ascomycota</taxon>
        <taxon>Pezizomycotina</taxon>
        <taxon>Dothideomycetes</taxon>
        <taxon>Dothideomycetes incertae sedis</taxon>
        <taxon>Botryosphaeriales</taxon>
        <taxon>Aplosporellaceae</taxon>
        <taxon>Aplosporella</taxon>
    </lineage>
</organism>
<dbReference type="GO" id="GO:0031201">
    <property type="term" value="C:SNARE complex"/>
    <property type="evidence" value="ECO:0007669"/>
    <property type="project" value="TreeGrafter"/>
</dbReference>
<keyword evidence="12" id="KW-1185">Reference proteome</keyword>
<dbReference type="GO" id="GO:0006896">
    <property type="term" value="P:Golgi to vacuole transport"/>
    <property type="evidence" value="ECO:0007669"/>
    <property type="project" value="TreeGrafter"/>
</dbReference>
<dbReference type="RefSeq" id="XP_033395374.1">
    <property type="nucleotide sequence ID" value="XM_033537193.1"/>
</dbReference>
<reference evidence="11" key="1">
    <citation type="journal article" date="2020" name="Stud. Mycol.">
        <title>101 Dothideomycetes genomes: a test case for predicting lifestyles and emergence of pathogens.</title>
        <authorList>
            <person name="Haridas S."/>
            <person name="Albert R."/>
            <person name="Binder M."/>
            <person name="Bloem J."/>
            <person name="Labutti K."/>
            <person name="Salamov A."/>
            <person name="Andreopoulos B."/>
            <person name="Baker S."/>
            <person name="Barry K."/>
            <person name="Bills G."/>
            <person name="Bluhm B."/>
            <person name="Cannon C."/>
            <person name="Castanera R."/>
            <person name="Culley D."/>
            <person name="Daum C."/>
            <person name="Ezra D."/>
            <person name="Gonzalez J."/>
            <person name="Henrissat B."/>
            <person name="Kuo A."/>
            <person name="Liang C."/>
            <person name="Lipzen A."/>
            <person name="Lutzoni F."/>
            <person name="Magnuson J."/>
            <person name="Mondo S."/>
            <person name="Nolan M."/>
            <person name="Ohm R."/>
            <person name="Pangilinan J."/>
            <person name="Park H.-J."/>
            <person name="Ramirez L."/>
            <person name="Alfaro M."/>
            <person name="Sun H."/>
            <person name="Tritt A."/>
            <person name="Yoshinaga Y."/>
            <person name="Zwiers L.-H."/>
            <person name="Turgeon B."/>
            <person name="Goodwin S."/>
            <person name="Spatafora J."/>
            <person name="Crous P."/>
            <person name="Grigoriev I."/>
        </authorList>
    </citation>
    <scope>NUCLEOTIDE SEQUENCE</scope>
    <source>
        <strain evidence="11">CBS 121167</strain>
    </source>
</reference>
<dbReference type="GO" id="GO:0042147">
    <property type="term" value="P:retrograde transport, endosome to Golgi"/>
    <property type="evidence" value="ECO:0007669"/>
    <property type="project" value="TreeGrafter"/>
</dbReference>
<comment type="similarity">
    <text evidence="2">Belongs to the VTI1 family.</text>
</comment>
<dbReference type="PANTHER" id="PTHR21230">
    <property type="entry name" value="VESICLE TRANSPORT V-SNARE PROTEIN VTI1-RELATED"/>
    <property type="match status" value="1"/>
</dbReference>
<keyword evidence="7" id="KW-0175">Coiled coil</keyword>
<dbReference type="GO" id="GO:0006886">
    <property type="term" value="P:intracellular protein transport"/>
    <property type="evidence" value="ECO:0007669"/>
    <property type="project" value="InterPro"/>
</dbReference>
<dbReference type="GeneID" id="54294689"/>
<dbReference type="Gene3D" id="1.20.58.400">
    <property type="entry name" value="t-snare proteins"/>
    <property type="match status" value="1"/>
</dbReference>